<evidence type="ECO:0000259" key="12">
    <source>
        <dbReference type="PROSITE" id="PS51030"/>
    </source>
</evidence>
<feature type="compositionally biased region" description="Polar residues" evidence="11">
    <location>
        <begin position="256"/>
        <end position="268"/>
    </location>
</feature>
<dbReference type="EMBL" id="CAJNOC010000557">
    <property type="protein sequence ID" value="CAF0776497.1"/>
    <property type="molecule type" value="Genomic_DNA"/>
</dbReference>
<dbReference type="Proteomes" id="UP000663879">
    <property type="component" value="Unassembled WGS sequence"/>
</dbReference>
<protein>
    <recommendedName>
        <fullName evidence="16">Nuclear receptor</fullName>
    </recommendedName>
</protein>
<dbReference type="PROSITE" id="PS51030">
    <property type="entry name" value="NUCLEAR_REC_DBD_2"/>
    <property type="match status" value="1"/>
</dbReference>
<dbReference type="Pfam" id="PF00105">
    <property type="entry name" value="zf-C4"/>
    <property type="match status" value="1"/>
</dbReference>
<dbReference type="Gene3D" id="1.10.565.10">
    <property type="entry name" value="Retinoid X Receptor"/>
    <property type="match status" value="1"/>
</dbReference>
<evidence type="ECO:0000256" key="3">
    <source>
        <dbReference type="ARBA" id="ARBA00022771"/>
    </source>
</evidence>
<feature type="domain" description="NR LBD" evidence="13">
    <location>
        <begin position="280"/>
        <end position="503"/>
    </location>
</feature>
<comment type="subcellular location">
    <subcellularLocation>
        <location evidence="10">Nucleus</location>
    </subcellularLocation>
</comment>
<dbReference type="Gene3D" id="3.30.50.10">
    <property type="entry name" value="Erythroid Transcription Factor GATA-1, subunit A"/>
    <property type="match status" value="1"/>
</dbReference>
<feature type="region of interest" description="Disordered" evidence="11">
    <location>
        <begin position="241"/>
        <end position="275"/>
    </location>
</feature>
<evidence type="ECO:0000256" key="5">
    <source>
        <dbReference type="ARBA" id="ARBA00023015"/>
    </source>
</evidence>
<evidence type="ECO:0000256" key="7">
    <source>
        <dbReference type="ARBA" id="ARBA00023163"/>
    </source>
</evidence>
<dbReference type="GO" id="GO:0005634">
    <property type="term" value="C:nucleus"/>
    <property type="evidence" value="ECO:0007669"/>
    <property type="project" value="UniProtKB-SubCell"/>
</dbReference>
<dbReference type="InterPro" id="IPR013088">
    <property type="entry name" value="Znf_NHR/GATA"/>
</dbReference>
<sequence>MQYKKSIRTRIIEEDRMITVSPEEYVIDKKLDDGNNLMDFSNSTHNLQHSPQQYQQQILNQNNNFDFETSSTPMNANNPNSQSNSQMAAAAAVAATAAQIISQLQTNPNHHMNHYNQLDLQQQQNSPQNQSGIQTANLVAFQAAAAAAAAAINVQQQQQMNQIPSPKAICAICGDKASGKHYGVHSCEGCKGFFKRTVRKDLTYTCRDTRECTIDKRQRNRCQYCRYQKCLTSGMKREAVQEERQKNKDKPEDQSYCDNSSSQTTSSLFDPVEESPLSSNEKFFLDKLIESENVYFSKIENLFETDFTLNSFFDAIERQLKVIPLWATSIPQFSELDLDDQVCLLRANWRELLCSCLTYRSVNQGDSLVLTNGQMVRINACPDENLRYLLERLASDIIGVIKELKVDSVEMACLKCILLFDPDAKGLKNTSKVSELRDWICIILSKYCKRPSCQEDPTRFPKLLMRLPPLKSWSLKGIENLFFIKAANNFDNILVEMFVKKQEVF</sequence>
<dbReference type="PROSITE" id="PS51843">
    <property type="entry name" value="NR_LBD"/>
    <property type="match status" value="1"/>
</dbReference>
<dbReference type="PRINTS" id="PR00047">
    <property type="entry name" value="STROIDFINGER"/>
</dbReference>
<feature type="region of interest" description="Disordered" evidence="11">
    <location>
        <begin position="67"/>
        <end position="86"/>
    </location>
</feature>
<dbReference type="InterPro" id="IPR000536">
    <property type="entry name" value="Nucl_hrmn_rcpt_lig-bd"/>
</dbReference>
<evidence type="ECO:0000259" key="13">
    <source>
        <dbReference type="PROSITE" id="PS51843"/>
    </source>
</evidence>
<keyword evidence="6 10" id="KW-0238">DNA-binding</keyword>
<dbReference type="InterPro" id="IPR001628">
    <property type="entry name" value="Znf_hrmn_rcpt"/>
</dbReference>
<proteinExistence type="inferred from homology"/>
<evidence type="ECO:0000313" key="15">
    <source>
        <dbReference type="Proteomes" id="UP000663879"/>
    </source>
</evidence>
<dbReference type="PANTHER" id="PTHR24083">
    <property type="entry name" value="NUCLEAR HORMONE RECEPTOR"/>
    <property type="match status" value="1"/>
</dbReference>
<organism evidence="14 15">
    <name type="scientific">Brachionus calyciflorus</name>
    <dbReference type="NCBI Taxonomy" id="104777"/>
    <lineage>
        <taxon>Eukaryota</taxon>
        <taxon>Metazoa</taxon>
        <taxon>Spiralia</taxon>
        <taxon>Gnathifera</taxon>
        <taxon>Rotifera</taxon>
        <taxon>Eurotatoria</taxon>
        <taxon>Monogononta</taxon>
        <taxon>Pseudotrocha</taxon>
        <taxon>Ploima</taxon>
        <taxon>Brachionidae</taxon>
        <taxon>Brachionus</taxon>
    </lineage>
</organism>
<evidence type="ECO:0000256" key="1">
    <source>
        <dbReference type="ARBA" id="ARBA00006421"/>
    </source>
</evidence>
<reference evidence="14" key="1">
    <citation type="submission" date="2021-02" db="EMBL/GenBank/DDBJ databases">
        <authorList>
            <person name="Nowell W R."/>
        </authorList>
    </citation>
    <scope>NUCLEOTIDE SEQUENCE</scope>
    <source>
        <strain evidence="14">Ploen Becks lab</strain>
    </source>
</reference>
<accession>A0A813R6C2</accession>
<comment type="caution">
    <text evidence="14">The sequence shown here is derived from an EMBL/GenBank/DDBJ whole genome shotgun (WGS) entry which is preliminary data.</text>
</comment>
<dbReference type="SMART" id="SM00430">
    <property type="entry name" value="HOLI"/>
    <property type="match status" value="1"/>
</dbReference>
<name>A0A813R6C2_9BILA</name>
<evidence type="ECO:0000256" key="2">
    <source>
        <dbReference type="ARBA" id="ARBA00022723"/>
    </source>
</evidence>
<dbReference type="Pfam" id="PF00104">
    <property type="entry name" value="Hormone_recep"/>
    <property type="match status" value="1"/>
</dbReference>
<dbReference type="InterPro" id="IPR001723">
    <property type="entry name" value="Nuclear_hrmn_rcpt"/>
</dbReference>
<evidence type="ECO:0000256" key="6">
    <source>
        <dbReference type="ARBA" id="ARBA00023125"/>
    </source>
</evidence>
<dbReference type="OrthoDB" id="5873264at2759"/>
<dbReference type="CDD" id="cd06956">
    <property type="entry name" value="NR_DBD_RXR"/>
    <property type="match status" value="1"/>
</dbReference>
<dbReference type="SMART" id="SM00399">
    <property type="entry name" value="ZnF_C4"/>
    <property type="match status" value="1"/>
</dbReference>
<feature type="compositionally biased region" description="Basic and acidic residues" evidence="11">
    <location>
        <begin position="241"/>
        <end position="253"/>
    </location>
</feature>
<dbReference type="PROSITE" id="PS00031">
    <property type="entry name" value="NUCLEAR_REC_DBD_1"/>
    <property type="match status" value="1"/>
</dbReference>
<evidence type="ECO:0000256" key="10">
    <source>
        <dbReference type="RuleBase" id="RU004334"/>
    </source>
</evidence>
<dbReference type="InterPro" id="IPR035500">
    <property type="entry name" value="NHR-like_dom_sf"/>
</dbReference>
<keyword evidence="5 10" id="KW-0805">Transcription regulation</keyword>
<keyword evidence="2 10" id="KW-0479">Metal-binding</keyword>
<dbReference type="InterPro" id="IPR000003">
    <property type="entry name" value="Retinoid-X_rcpt/HNF4"/>
</dbReference>
<dbReference type="FunFam" id="3.30.50.10:FF:000005">
    <property type="entry name" value="Retinoic acid receptor RXR-alpha"/>
    <property type="match status" value="1"/>
</dbReference>
<keyword evidence="7 10" id="KW-0804">Transcription</keyword>
<dbReference type="SUPFAM" id="SSF48508">
    <property type="entry name" value="Nuclear receptor ligand-binding domain"/>
    <property type="match status" value="1"/>
</dbReference>
<dbReference type="GO" id="GO:0003707">
    <property type="term" value="F:nuclear steroid receptor activity"/>
    <property type="evidence" value="ECO:0007669"/>
    <property type="project" value="InterPro"/>
</dbReference>
<dbReference type="GO" id="GO:0043565">
    <property type="term" value="F:sequence-specific DNA binding"/>
    <property type="evidence" value="ECO:0007669"/>
    <property type="project" value="InterPro"/>
</dbReference>
<dbReference type="PRINTS" id="PR00545">
    <property type="entry name" value="RETINOIDXR"/>
</dbReference>
<keyword evidence="3 10" id="KW-0863">Zinc-finger</keyword>
<dbReference type="PRINTS" id="PR00398">
    <property type="entry name" value="STRDHORMONER"/>
</dbReference>
<evidence type="ECO:0000256" key="9">
    <source>
        <dbReference type="ARBA" id="ARBA00023242"/>
    </source>
</evidence>
<dbReference type="GO" id="GO:0008270">
    <property type="term" value="F:zinc ion binding"/>
    <property type="evidence" value="ECO:0007669"/>
    <property type="project" value="UniProtKB-KW"/>
</dbReference>
<evidence type="ECO:0000256" key="8">
    <source>
        <dbReference type="ARBA" id="ARBA00023170"/>
    </source>
</evidence>
<keyword evidence="4 10" id="KW-0862">Zinc</keyword>
<feature type="compositionally biased region" description="Low complexity" evidence="11">
    <location>
        <begin position="75"/>
        <end position="86"/>
    </location>
</feature>
<keyword evidence="9 10" id="KW-0539">Nucleus</keyword>
<evidence type="ECO:0000256" key="11">
    <source>
        <dbReference type="SAM" id="MobiDB-lite"/>
    </source>
</evidence>
<evidence type="ECO:0008006" key="16">
    <source>
        <dbReference type="Google" id="ProtNLM"/>
    </source>
</evidence>
<feature type="domain" description="Nuclear receptor" evidence="12">
    <location>
        <begin position="167"/>
        <end position="242"/>
    </location>
</feature>
<dbReference type="SUPFAM" id="SSF57716">
    <property type="entry name" value="Glucocorticoid receptor-like (DNA-binding domain)"/>
    <property type="match status" value="1"/>
</dbReference>
<comment type="similarity">
    <text evidence="1">Belongs to the nuclear hormone receptor family. NR2 subfamily.</text>
</comment>
<evidence type="ECO:0000313" key="14">
    <source>
        <dbReference type="EMBL" id="CAF0776497.1"/>
    </source>
</evidence>
<keyword evidence="8 10" id="KW-0675">Receptor</keyword>
<keyword evidence="15" id="KW-1185">Reference proteome</keyword>
<dbReference type="InterPro" id="IPR050274">
    <property type="entry name" value="Nuclear_hormone_rcpt_NR2"/>
</dbReference>
<evidence type="ECO:0000256" key="4">
    <source>
        <dbReference type="ARBA" id="ARBA00022833"/>
    </source>
</evidence>
<dbReference type="AlphaFoldDB" id="A0A813R6C2"/>
<gene>
    <name evidence="14" type="ORF">OXX778_LOCUS5230</name>
</gene>